<dbReference type="Pfam" id="PF05199">
    <property type="entry name" value="GMC_oxred_C"/>
    <property type="match status" value="1"/>
</dbReference>
<evidence type="ECO:0000256" key="1">
    <source>
        <dbReference type="ARBA" id="ARBA00001974"/>
    </source>
</evidence>
<feature type="binding site" evidence="5">
    <location>
        <position position="102"/>
    </location>
    <ligand>
        <name>FAD</name>
        <dbReference type="ChEBI" id="CHEBI:57692"/>
    </ligand>
</feature>
<dbReference type="SUPFAM" id="SSF51905">
    <property type="entry name" value="FAD/NAD(P)-binding domain"/>
    <property type="match status" value="1"/>
</dbReference>
<dbReference type="InterPro" id="IPR012132">
    <property type="entry name" value="GMC_OxRdtase"/>
</dbReference>
<comment type="similarity">
    <text evidence="2">Belongs to the GMC oxidoreductase family.</text>
</comment>
<accession>A0AAW9TJN6</accession>
<dbReference type="PROSITE" id="PS00624">
    <property type="entry name" value="GMC_OXRED_2"/>
    <property type="match status" value="1"/>
</dbReference>
<name>A0AAW9TJN6_RHIML</name>
<dbReference type="PANTHER" id="PTHR11552:SF147">
    <property type="entry name" value="CHOLINE DEHYDROGENASE, MITOCHONDRIAL"/>
    <property type="match status" value="1"/>
</dbReference>
<gene>
    <name evidence="7" type="ORF">GHK53_05050</name>
</gene>
<protein>
    <submittedName>
        <fullName evidence="7">Choline dehydrogenase</fullName>
    </submittedName>
</protein>
<dbReference type="Proteomes" id="UP000429484">
    <property type="component" value="Unassembled WGS sequence"/>
</dbReference>
<evidence type="ECO:0000256" key="2">
    <source>
        <dbReference type="ARBA" id="ARBA00010790"/>
    </source>
</evidence>
<evidence type="ECO:0000256" key="4">
    <source>
        <dbReference type="ARBA" id="ARBA00022827"/>
    </source>
</evidence>
<dbReference type="PROSITE" id="PS51257">
    <property type="entry name" value="PROKAR_LIPOPROTEIN"/>
    <property type="match status" value="1"/>
</dbReference>
<dbReference type="SUPFAM" id="SSF54373">
    <property type="entry name" value="FAD-linked reductases, C-terminal domain"/>
    <property type="match status" value="1"/>
</dbReference>
<dbReference type="Pfam" id="PF00732">
    <property type="entry name" value="GMC_oxred_N"/>
    <property type="match status" value="1"/>
</dbReference>
<feature type="domain" description="Glucose-methanol-choline oxidoreductase N-terminal" evidence="6">
    <location>
        <begin position="273"/>
        <end position="287"/>
    </location>
</feature>
<organism evidence="7 8">
    <name type="scientific">Rhizobium meliloti</name>
    <name type="common">Ensifer meliloti</name>
    <name type="synonym">Sinorhizobium meliloti</name>
    <dbReference type="NCBI Taxonomy" id="382"/>
    <lineage>
        <taxon>Bacteria</taxon>
        <taxon>Pseudomonadati</taxon>
        <taxon>Pseudomonadota</taxon>
        <taxon>Alphaproteobacteria</taxon>
        <taxon>Hyphomicrobiales</taxon>
        <taxon>Rhizobiaceae</taxon>
        <taxon>Sinorhizobium/Ensifer group</taxon>
        <taxon>Sinorhizobium</taxon>
    </lineage>
</organism>
<keyword evidence="3" id="KW-0285">Flavoprotein</keyword>
<evidence type="ECO:0000259" key="6">
    <source>
        <dbReference type="PROSITE" id="PS00624"/>
    </source>
</evidence>
<reference evidence="7 8" key="1">
    <citation type="journal article" date="2013" name="Genome Biol.">
        <title>Comparative genomics of the core and accessory genomes of 48 Sinorhizobium strains comprising five genospecies.</title>
        <authorList>
            <person name="Sugawara M."/>
            <person name="Epstein B."/>
            <person name="Badgley B.D."/>
            <person name="Unno T."/>
            <person name="Xu L."/>
            <person name="Reese J."/>
            <person name="Gyaneshwar P."/>
            <person name="Denny R."/>
            <person name="Mudge J."/>
            <person name="Bharti A.K."/>
            <person name="Farmer A.D."/>
            <person name="May G.D."/>
            <person name="Woodward J.E."/>
            <person name="Medigue C."/>
            <person name="Vallenet D."/>
            <person name="Lajus A."/>
            <person name="Rouy Z."/>
            <person name="Martinez-Vaz B."/>
            <person name="Tiffin P."/>
            <person name="Young N.D."/>
            <person name="Sadowsky M.J."/>
        </authorList>
    </citation>
    <scope>NUCLEOTIDE SEQUENCE [LARGE SCALE GENOMIC DNA]</scope>
    <source>
        <strain evidence="7 8">N6B1</strain>
    </source>
</reference>
<proteinExistence type="inferred from homology"/>
<dbReference type="PIRSF" id="PIRSF000137">
    <property type="entry name" value="Alcohol_oxidase"/>
    <property type="match status" value="1"/>
</dbReference>
<dbReference type="InterPro" id="IPR036188">
    <property type="entry name" value="FAD/NAD-bd_sf"/>
</dbReference>
<comment type="cofactor">
    <cofactor evidence="1 5">
        <name>FAD</name>
        <dbReference type="ChEBI" id="CHEBI:57692"/>
    </cofactor>
</comment>
<dbReference type="Gene3D" id="3.30.560.10">
    <property type="entry name" value="Glucose Oxidase, domain 3"/>
    <property type="match status" value="1"/>
</dbReference>
<sequence>MTLRTPCLFCGTREEPNVNEAQFDYIVVGAGSSGCTVAARLSEDGRFRVALVEAGPKDTSPWIHLPLGYGKTMWDERINWKLYTEPDPNMNGRRIYWPRGKVLGGCSAINGLIAIRGQAEDYDDWARYGGDQWNYRNVLPYFRKSESFAGAANPDFHGKHGPIGVAPIRHRHPLIDAFIGSANQLGIPCNDDFNGPSQEGVGYYSLTTRNGMRSSAATGYLRPAKRRSNLRIVTDALVTKVRFEGRRAQGIDYTRDGRKMSMNARRGVILSAGAVHTPHLMMLSGIGPAGHLKAHGIDVVADMPGVGANLRDHLQLRLIYRCNRPITTNDDLNSLTGKVKIGLQWLLTRTGPLAVGINQGGLFARVMPDATRPDVQFHVATLSADMAGGKVHPFSGFTMSVCQLRPESHGTIRLASADPTIPPLIHANYLDAELDRQVAVGGIRLARSIARTGPLSQLVTREELPGESVDSKEGILDFARQNGATIFHPTSTCRMGQDDDEGAVVRPDLRVRGFDGLWIADCSVMPTIVSGNTNLPAIMIGEKLSSSILN</sequence>
<dbReference type="Gene3D" id="3.50.50.60">
    <property type="entry name" value="FAD/NAD(P)-binding domain"/>
    <property type="match status" value="1"/>
</dbReference>
<comment type="caution">
    <text evidence="7">The sequence shown here is derived from an EMBL/GenBank/DDBJ whole genome shotgun (WGS) entry which is preliminary data.</text>
</comment>
<dbReference type="PANTHER" id="PTHR11552">
    <property type="entry name" value="GLUCOSE-METHANOL-CHOLINE GMC OXIDOREDUCTASE"/>
    <property type="match status" value="1"/>
</dbReference>
<dbReference type="GO" id="GO:0016614">
    <property type="term" value="F:oxidoreductase activity, acting on CH-OH group of donors"/>
    <property type="evidence" value="ECO:0007669"/>
    <property type="project" value="InterPro"/>
</dbReference>
<evidence type="ECO:0000256" key="5">
    <source>
        <dbReference type="PIRSR" id="PIRSR000137-2"/>
    </source>
</evidence>
<dbReference type="GO" id="GO:0050660">
    <property type="term" value="F:flavin adenine dinucleotide binding"/>
    <property type="evidence" value="ECO:0007669"/>
    <property type="project" value="InterPro"/>
</dbReference>
<feature type="binding site" evidence="5">
    <location>
        <position position="238"/>
    </location>
    <ligand>
        <name>FAD</name>
        <dbReference type="ChEBI" id="CHEBI:57692"/>
    </ligand>
</feature>
<dbReference type="InterPro" id="IPR000172">
    <property type="entry name" value="GMC_OxRdtase_N"/>
</dbReference>
<evidence type="ECO:0000313" key="7">
    <source>
        <dbReference type="EMBL" id="MQW32215.1"/>
    </source>
</evidence>
<evidence type="ECO:0000256" key="3">
    <source>
        <dbReference type="ARBA" id="ARBA00022630"/>
    </source>
</evidence>
<dbReference type="AlphaFoldDB" id="A0AAW9TJN6"/>
<dbReference type="EMBL" id="WISR01000051">
    <property type="protein sequence ID" value="MQW32215.1"/>
    <property type="molecule type" value="Genomic_DNA"/>
</dbReference>
<dbReference type="InterPro" id="IPR007867">
    <property type="entry name" value="GMC_OxRtase_C"/>
</dbReference>
<keyword evidence="4 5" id="KW-0274">FAD</keyword>
<evidence type="ECO:0000313" key="8">
    <source>
        <dbReference type="Proteomes" id="UP000429484"/>
    </source>
</evidence>